<evidence type="ECO:0000313" key="3">
    <source>
        <dbReference type="EMBL" id="EDR04614.1"/>
    </source>
</evidence>
<dbReference type="AlphaFoldDB" id="B0DL98"/>
<evidence type="ECO:0000313" key="4">
    <source>
        <dbReference type="Proteomes" id="UP000001194"/>
    </source>
</evidence>
<feature type="compositionally biased region" description="Basic and acidic residues" evidence="1">
    <location>
        <begin position="721"/>
        <end position="732"/>
    </location>
</feature>
<feature type="compositionally biased region" description="Basic residues" evidence="1">
    <location>
        <begin position="775"/>
        <end position="789"/>
    </location>
</feature>
<sequence>MPATSASGNLPKPSTQILPRHHHPSTTPRLHPQTSTTIDTHRQYTMPSKTRSAKPRNRSGLQRKSPPTEKRKRAESGADKSNKKQKAAPKETPDDDDDASQVTGKGKGTAKGRKKGTKRARKTAANRAQEDAAADAAGAPSQLTITPHYRTERLLKESGVPIAPPMCIRSTTATHLPPPPDLVTGRQRRSDATKIQSNNKQTSPDTSDDGSHSDNTDNTENEDDEDEDTDDDADEDEHLSNKTKKAANDDSGSDDENACNKNTGDTSGNNKDKGDSNGNHENNTKAVNEPHHATNANANAIALNALTLNALVTDTRDMSSPTTNAPTTNAPTMNNPVRNSPAMNIPLTDTPATTTLATTTLTTDAPATDTPVMNATTPSVPNTSVPNTNVPAAVVPSTLLRDVAPTRTIDLNAPYGDEAHMDRPPLVGGQVLLYNSQEDPANLSLPSMKASMGFSHDVTATIQPVLENLIKRCPEVADPNMTILTWDDVDGIWNIKGPYAFALEQNEDVKWVYNKEKGKYVLSILVSSFGLEATSGSRSVSRSVSHSTSASISRSVSVALSGAGSGSAPSLAPQSFGFSKRSKSLAATYKLELATILKISSHLMNQEGKVPLTLAYERYKACNKAMQDYNRMKGAKTWPSTCPEPTATDIIEIFISKSMWHQYYVGLFPHVSKYLDMVEWLEDGDDRPSSVDVWGFQKTSYTFSDLKKWLNEQNSPQGGQEGERKGEKEGKGKKGKKQSSSEESSSESTKKKASKGKRAQGGDSGDEDSDAGKNLKGKQKAKGGNKKKDRNMLPAVNAHQTHSPFPDIPFSVFSEFVTSNFSSKVSLSTVLLLLFTMTNNTTLLSLHARQQISKYPGERRTHTTGWITGLIRALTEHLGDKKDRLFKKSEVKGGMTEDQMFVALGNKLDLFAKMLELHPIDKDGRFKGKLNPISHDELKPVLLICPDAVECETMSCDPRSLLQAARPRDIPEVTLIKGTEIYKKSYVLTGLCPKCQTQYSADQCLG</sequence>
<feature type="compositionally biased region" description="Polar residues" evidence="1">
    <location>
        <begin position="193"/>
        <end position="205"/>
    </location>
</feature>
<protein>
    <submittedName>
        <fullName evidence="3">Predicted protein</fullName>
    </submittedName>
</protein>
<dbReference type="RefSeq" id="XP_001884786.1">
    <property type="nucleotide sequence ID" value="XM_001884751.1"/>
</dbReference>
<feature type="compositionally biased region" description="Acidic residues" evidence="1">
    <location>
        <begin position="217"/>
        <end position="237"/>
    </location>
</feature>
<feature type="region of interest" description="Disordered" evidence="1">
    <location>
        <begin position="1"/>
        <end position="287"/>
    </location>
</feature>
<evidence type="ECO:0000259" key="2">
    <source>
        <dbReference type="Pfam" id="PF18718"/>
    </source>
</evidence>
<feature type="compositionally biased region" description="Polar residues" evidence="1">
    <location>
        <begin position="1"/>
        <end position="17"/>
    </location>
</feature>
<gene>
    <name evidence="3" type="ORF">LACBIDRAFT_330427</name>
</gene>
<feature type="compositionally biased region" description="Basic and acidic residues" evidence="1">
    <location>
        <begin position="66"/>
        <end position="92"/>
    </location>
</feature>
<feature type="compositionally biased region" description="Low complexity" evidence="1">
    <location>
        <begin position="318"/>
        <end position="336"/>
    </location>
</feature>
<feature type="region of interest" description="Disordered" evidence="1">
    <location>
        <begin position="711"/>
        <end position="791"/>
    </location>
</feature>
<reference evidence="3 4" key="1">
    <citation type="journal article" date="2008" name="Nature">
        <title>The genome of Laccaria bicolor provides insights into mycorrhizal symbiosis.</title>
        <authorList>
            <person name="Martin F."/>
            <person name="Aerts A."/>
            <person name="Ahren D."/>
            <person name="Brun A."/>
            <person name="Danchin E.G.J."/>
            <person name="Duchaussoy F."/>
            <person name="Gibon J."/>
            <person name="Kohler A."/>
            <person name="Lindquist E."/>
            <person name="Pereda V."/>
            <person name="Salamov A."/>
            <person name="Shapiro H.J."/>
            <person name="Wuyts J."/>
            <person name="Blaudez D."/>
            <person name="Buee M."/>
            <person name="Brokstein P."/>
            <person name="Canbaeck B."/>
            <person name="Cohen D."/>
            <person name="Courty P.E."/>
            <person name="Coutinho P.M."/>
            <person name="Delaruelle C."/>
            <person name="Detter J.C."/>
            <person name="Deveau A."/>
            <person name="DiFazio S."/>
            <person name="Duplessis S."/>
            <person name="Fraissinet-Tachet L."/>
            <person name="Lucic E."/>
            <person name="Frey-Klett P."/>
            <person name="Fourrey C."/>
            <person name="Feussner I."/>
            <person name="Gay G."/>
            <person name="Grimwood J."/>
            <person name="Hoegger P.J."/>
            <person name="Jain P."/>
            <person name="Kilaru S."/>
            <person name="Labbe J."/>
            <person name="Lin Y.C."/>
            <person name="Legue V."/>
            <person name="Le Tacon F."/>
            <person name="Marmeisse R."/>
            <person name="Melayah D."/>
            <person name="Montanini B."/>
            <person name="Muratet M."/>
            <person name="Nehls U."/>
            <person name="Niculita-Hirzel H."/>
            <person name="Oudot-Le Secq M.P."/>
            <person name="Peter M."/>
            <person name="Quesneville H."/>
            <person name="Rajashekar B."/>
            <person name="Reich M."/>
            <person name="Rouhier N."/>
            <person name="Schmutz J."/>
            <person name="Yin T."/>
            <person name="Chalot M."/>
            <person name="Henrissat B."/>
            <person name="Kuees U."/>
            <person name="Lucas S."/>
            <person name="Van de Peer Y."/>
            <person name="Podila G.K."/>
            <person name="Polle A."/>
            <person name="Pukkila P.J."/>
            <person name="Richardson P.M."/>
            <person name="Rouze P."/>
            <person name="Sanders I.R."/>
            <person name="Stajich J.E."/>
            <person name="Tunlid A."/>
            <person name="Tuskan G."/>
            <person name="Grigoriev I.V."/>
        </authorList>
    </citation>
    <scope>NUCLEOTIDE SEQUENCE [LARGE SCALE GENOMIC DNA]</scope>
    <source>
        <strain evidence="4">S238N-H82 / ATCC MYA-4686</strain>
    </source>
</reference>
<dbReference type="HOGENOM" id="CLU_339692_0_0_1"/>
<proteinExistence type="predicted"/>
<dbReference type="InParanoid" id="B0DL98"/>
<feature type="domain" description="CxC5 like cysteine cluster associated with KDZ" evidence="2">
    <location>
        <begin position="940"/>
        <end position="1002"/>
    </location>
</feature>
<dbReference type="KEGG" id="lbc:LACBIDRAFT_330427"/>
<feature type="compositionally biased region" description="Polar residues" evidence="1">
    <location>
        <begin position="25"/>
        <end position="50"/>
    </location>
</feature>
<name>B0DL98_LACBS</name>
<dbReference type="Proteomes" id="UP000001194">
    <property type="component" value="Unassembled WGS sequence"/>
</dbReference>
<feature type="compositionally biased region" description="Basic residues" evidence="1">
    <location>
        <begin position="108"/>
        <end position="124"/>
    </location>
</feature>
<feature type="region of interest" description="Disordered" evidence="1">
    <location>
        <begin position="316"/>
        <end position="337"/>
    </location>
</feature>
<dbReference type="InterPro" id="IPR041539">
    <property type="entry name" value="CxC5"/>
</dbReference>
<dbReference type="STRING" id="486041.B0DL98"/>
<dbReference type="Pfam" id="PF18718">
    <property type="entry name" value="CxC5"/>
    <property type="match status" value="1"/>
</dbReference>
<keyword evidence="4" id="KW-1185">Reference proteome</keyword>
<evidence type="ECO:0000256" key="1">
    <source>
        <dbReference type="SAM" id="MobiDB-lite"/>
    </source>
</evidence>
<dbReference type="OrthoDB" id="3070904at2759"/>
<accession>B0DL98</accession>
<dbReference type="EMBL" id="DS547117">
    <property type="protein sequence ID" value="EDR04614.1"/>
    <property type="molecule type" value="Genomic_DNA"/>
</dbReference>
<organism evidence="4">
    <name type="scientific">Laccaria bicolor (strain S238N-H82 / ATCC MYA-4686)</name>
    <name type="common">Bicoloured deceiver</name>
    <name type="synonym">Laccaria laccata var. bicolor</name>
    <dbReference type="NCBI Taxonomy" id="486041"/>
    <lineage>
        <taxon>Eukaryota</taxon>
        <taxon>Fungi</taxon>
        <taxon>Dikarya</taxon>
        <taxon>Basidiomycota</taxon>
        <taxon>Agaricomycotina</taxon>
        <taxon>Agaricomycetes</taxon>
        <taxon>Agaricomycetidae</taxon>
        <taxon>Agaricales</taxon>
        <taxon>Agaricineae</taxon>
        <taxon>Hydnangiaceae</taxon>
        <taxon>Laccaria</taxon>
    </lineage>
</organism>
<dbReference type="GeneID" id="6080471"/>